<sequence length="142" mass="16561">MDNYKRDSYDKVGDYLYSQDLCVGVFDGTNFNSATCIRSKLNPPSNQFPADTMVIRNNTVRLNYDYLATALYNLTSDTQAQCVMTSEDTTACWVWDSDMKRCFNRHFYQTNRYVSSDDCHRTEPIPSRYAVYVRLENFESTL</sequence>
<comment type="caution">
    <text evidence="1">The sequence shown here is derived from an EMBL/GenBank/DDBJ whole genome shotgun (WGS) entry which is preliminary data.</text>
</comment>
<accession>A0A9W8M1F0</accession>
<organism evidence="1 2">
    <name type="scientific">Coemansia brasiliensis</name>
    <dbReference type="NCBI Taxonomy" id="2650707"/>
    <lineage>
        <taxon>Eukaryota</taxon>
        <taxon>Fungi</taxon>
        <taxon>Fungi incertae sedis</taxon>
        <taxon>Zoopagomycota</taxon>
        <taxon>Kickxellomycotina</taxon>
        <taxon>Kickxellomycetes</taxon>
        <taxon>Kickxellales</taxon>
        <taxon>Kickxellaceae</taxon>
        <taxon>Coemansia</taxon>
    </lineage>
</organism>
<dbReference type="OrthoDB" id="5528009at2759"/>
<evidence type="ECO:0000313" key="1">
    <source>
        <dbReference type="EMBL" id="KAJ2851793.1"/>
    </source>
</evidence>
<protein>
    <submittedName>
        <fullName evidence="1">Uncharacterized protein</fullName>
    </submittedName>
</protein>
<evidence type="ECO:0000313" key="2">
    <source>
        <dbReference type="Proteomes" id="UP001139887"/>
    </source>
</evidence>
<reference evidence="1" key="1">
    <citation type="submission" date="2022-07" db="EMBL/GenBank/DDBJ databases">
        <title>Phylogenomic reconstructions and comparative analyses of Kickxellomycotina fungi.</title>
        <authorList>
            <person name="Reynolds N.K."/>
            <person name="Stajich J.E."/>
            <person name="Barry K."/>
            <person name="Grigoriev I.V."/>
            <person name="Crous P."/>
            <person name="Smith M.E."/>
        </authorList>
    </citation>
    <scope>NUCLEOTIDE SEQUENCE</scope>
    <source>
        <strain evidence="1">NRRL 1566</strain>
    </source>
</reference>
<name>A0A9W8M1F0_9FUNG</name>
<dbReference type="Proteomes" id="UP001139887">
    <property type="component" value="Unassembled WGS sequence"/>
</dbReference>
<gene>
    <name evidence="1" type="ORF">IWW36_000754</name>
</gene>
<proteinExistence type="predicted"/>
<dbReference type="EMBL" id="JANBUW010000008">
    <property type="protein sequence ID" value="KAJ2851793.1"/>
    <property type="molecule type" value="Genomic_DNA"/>
</dbReference>
<keyword evidence="2" id="KW-1185">Reference proteome</keyword>
<dbReference type="AlphaFoldDB" id="A0A9W8M1F0"/>